<evidence type="ECO:0000256" key="1">
    <source>
        <dbReference type="SAM" id="MobiDB-lite"/>
    </source>
</evidence>
<evidence type="ECO:0000313" key="3">
    <source>
        <dbReference type="EMBL" id="MCI32151.1"/>
    </source>
</evidence>
<dbReference type="AlphaFoldDB" id="A0A392R6C6"/>
<reference evidence="3 4" key="1">
    <citation type="journal article" date="2018" name="Front. Plant Sci.">
        <title>Red Clover (Trifolium pratense) and Zigzag Clover (T. medium) - A Picture of Genomic Similarities and Differences.</title>
        <authorList>
            <person name="Dluhosova J."/>
            <person name="Istvanek J."/>
            <person name="Nedelnik J."/>
            <person name="Repkova J."/>
        </authorList>
    </citation>
    <scope>NUCLEOTIDE SEQUENCE [LARGE SCALE GENOMIC DNA]</scope>
    <source>
        <strain evidence="4">cv. 10/8</strain>
        <tissue evidence="3">Leaf</tissue>
    </source>
</reference>
<proteinExistence type="predicted"/>
<feature type="non-terminal residue" evidence="3">
    <location>
        <position position="133"/>
    </location>
</feature>
<dbReference type="EMBL" id="LXQA010193070">
    <property type="protein sequence ID" value="MCI32151.1"/>
    <property type="molecule type" value="Genomic_DNA"/>
</dbReference>
<sequence>MAPKKAPAPKKQKTAASSSRAAPPFDAERFLGPVQLERYQALQNRKLWPEKKFDIIPDGEYRSFVEAIDYHKWGKLLDPPHPINDDFVREFYTNATQLDPTEPFSFTTMVRGRTIHFDRDAINDYLGNPYTLA</sequence>
<dbReference type="Proteomes" id="UP000265520">
    <property type="component" value="Unassembled WGS sequence"/>
</dbReference>
<protein>
    <recommendedName>
        <fullName evidence="2">Putative plant transposon protein domain-containing protein</fullName>
    </recommendedName>
</protein>
<evidence type="ECO:0000313" key="4">
    <source>
        <dbReference type="Proteomes" id="UP000265520"/>
    </source>
</evidence>
<name>A0A392R6C6_9FABA</name>
<feature type="domain" description="Putative plant transposon protein" evidence="2">
    <location>
        <begin position="71"/>
        <end position="127"/>
    </location>
</feature>
<organism evidence="3 4">
    <name type="scientific">Trifolium medium</name>
    <dbReference type="NCBI Taxonomy" id="97028"/>
    <lineage>
        <taxon>Eukaryota</taxon>
        <taxon>Viridiplantae</taxon>
        <taxon>Streptophyta</taxon>
        <taxon>Embryophyta</taxon>
        <taxon>Tracheophyta</taxon>
        <taxon>Spermatophyta</taxon>
        <taxon>Magnoliopsida</taxon>
        <taxon>eudicotyledons</taxon>
        <taxon>Gunneridae</taxon>
        <taxon>Pentapetalae</taxon>
        <taxon>rosids</taxon>
        <taxon>fabids</taxon>
        <taxon>Fabales</taxon>
        <taxon>Fabaceae</taxon>
        <taxon>Papilionoideae</taxon>
        <taxon>50 kb inversion clade</taxon>
        <taxon>NPAAA clade</taxon>
        <taxon>Hologalegina</taxon>
        <taxon>IRL clade</taxon>
        <taxon>Trifolieae</taxon>
        <taxon>Trifolium</taxon>
    </lineage>
</organism>
<dbReference type="Pfam" id="PF20167">
    <property type="entry name" value="Transposase_32"/>
    <property type="match status" value="1"/>
</dbReference>
<evidence type="ECO:0000259" key="2">
    <source>
        <dbReference type="Pfam" id="PF20167"/>
    </source>
</evidence>
<comment type="caution">
    <text evidence="3">The sequence shown here is derived from an EMBL/GenBank/DDBJ whole genome shotgun (WGS) entry which is preliminary data.</text>
</comment>
<accession>A0A392R6C6</accession>
<dbReference type="InterPro" id="IPR046796">
    <property type="entry name" value="Transposase_32_dom"/>
</dbReference>
<feature type="region of interest" description="Disordered" evidence="1">
    <location>
        <begin position="1"/>
        <end position="26"/>
    </location>
</feature>
<keyword evidence="4" id="KW-1185">Reference proteome</keyword>